<proteinExistence type="predicted"/>
<dbReference type="AlphaFoldDB" id="A0A2I0X160"/>
<name>A0A2I0X160_9ASPA</name>
<organism evidence="1 2">
    <name type="scientific">Dendrobium catenatum</name>
    <dbReference type="NCBI Taxonomy" id="906689"/>
    <lineage>
        <taxon>Eukaryota</taxon>
        <taxon>Viridiplantae</taxon>
        <taxon>Streptophyta</taxon>
        <taxon>Embryophyta</taxon>
        <taxon>Tracheophyta</taxon>
        <taxon>Spermatophyta</taxon>
        <taxon>Magnoliopsida</taxon>
        <taxon>Liliopsida</taxon>
        <taxon>Asparagales</taxon>
        <taxon>Orchidaceae</taxon>
        <taxon>Epidendroideae</taxon>
        <taxon>Malaxideae</taxon>
        <taxon>Dendrobiinae</taxon>
        <taxon>Dendrobium</taxon>
    </lineage>
</organism>
<reference evidence="1 2" key="1">
    <citation type="journal article" date="2016" name="Sci. Rep.">
        <title>The Dendrobium catenatum Lindl. genome sequence provides insights into polysaccharide synthase, floral development and adaptive evolution.</title>
        <authorList>
            <person name="Zhang G.Q."/>
            <person name="Xu Q."/>
            <person name="Bian C."/>
            <person name="Tsai W.C."/>
            <person name="Yeh C.M."/>
            <person name="Liu K.W."/>
            <person name="Yoshida K."/>
            <person name="Zhang L.S."/>
            <person name="Chang S.B."/>
            <person name="Chen F."/>
            <person name="Shi Y."/>
            <person name="Su Y.Y."/>
            <person name="Zhang Y.Q."/>
            <person name="Chen L.J."/>
            <person name="Yin Y."/>
            <person name="Lin M."/>
            <person name="Huang H."/>
            <person name="Deng H."/>
            <person name="Wang Z.W."/>
            <person name="Zhu S.L."/>
            <person name="Zhao X."/>
            <person name="Deng C."/>
            <person name="Niu S.C."/>
            <person name="Huang J."/>
            <person name="Wang M."/>
            <person name="Liu G.H."/>
            <person name="Yang H.J."/>
            <person name="Xiao X.J."/>
            <person name="Hsiao Y.Y."/>
            <person name="Wu W.L."/>
            <person name="Chen Y.Y."/>
            <person name="Mitsuda N."/>
            <person name="Ohme-Takagi M."/>
            <person name="Luo Y.B."/>
            <person name="Van de Peer Y."/>
            <person name="Liu Z.J."/>
        </authorList>
    </citation>
    <scope>NUCLEOTIDE SEQUENCE [LARGE SCALE GENOMIC DNA]</scope>
    <source>
        <tissue evidence="1">The whole plant</tissue>
    </source>
</reference>
<reference evidence="1 2" key="2">
    <citation type="journal article" date="2017" name="Nature">
        <title>The Apostasia genome and the evolution of orchids.</title>
        <authorList>
            <person name="Zhang G.Q."/>
            <person name="Liu K.W."/>
            <person name="Li Z."/>
            <person name="Lohaus R."/>
            <person name="Hsiao Y.Y."/>
            <person name="Niu S.C."/>
            <person name="Wang J.Y."/>
            <person name="Lin Y.C."/>
            <person name="Xu Q."/>
            <person name="Chen L.J."/>
            <person name="Yoshida K."/>
            <person name="Fujiwara S."/>
            <person name="Wang Z.W."/>
            <person name="Zhang Y.Q."/>
            <person name="Mitsuda N."/>
            <person name="Wang M."/>
            <person name="Liu G.H."/>
            <person name="Pecoraro L."/>
            <person name="Huang H.X."/>
            <person name="Xiao X.J."/>
            <person name="Lin M."/>
            <person name="Wu X.Y."/>
            <person name="Wu W.L."/>
            <person name="Chen Y.Y."/>
            <person name="Chang S.B."/>
            <person name="Sakamoto S."/>
            <person name="Ohme-Takagi M."/>
            <person name="Yagi M."/>
            <person name="Zeng S.J."/>
            <person name="Shen C.Y."/>
            <person name="Yeh C.M."/>
            <person name="Luo Y.B."/>
            <person name="Tsai W.C."/>
            <person name="Van de Peer Y."/>
            <person name="Liu Z.J."/>
        </authorList>
    </citation>
    <scope>NUCLEOTIDE SEQUENCE [LARGE SCALE GENOMIC DNA]</scope>
    <source>
        <tissue evidence="1">The whole plant</tissue>
    </source>
</reference>
<evidence type="ECO:0000313" key="2">
    <source>
        <dbReference type="Proteomes" id="UP000233837"/>
    </source>
</evidence>
<accession>A0A2I0X160</accession>
<dbReference type="EMBL" id="KZ502233">
    <property type="protein sequence ID" value="PKU81617.1"/>
    <property type="molecule type" value="Genomic_DNA"/>
</dbReference>
<keyword evidence="2" id="KW-1185">Reference proteome</keyword>
<evidence type="ECO:0000313" key="1">
    <source>
        <dbReference type="EMBL" id="PKU81617.1"/>
    </source>
</evidence>
<dbReference type="Proteomes" id="UP000233837">
    <property type="component" value="Unassembled WGS sequence"/>
</dbReference>
<gene>
    <name evidence="1" type="ORF">MA16_Dca013048</name>
</gene>
<sequence length="80" mass="9164">MADPEVDLGFVYDNQGRTNIPQSTFFDLNLNVDNSVEGHIDRISFTLAPEIEEHLLIRSWLIAGRPPIHPSSPRRQPFHQ</sequence>
<protein>
    <submittedName>
        <fullName evidence="1">Uncharacterized protein</fullName>
    </submittedName>
</protein>